<evidence type="ECO:0000313" key="2">
    <source>
        <dbReference type="Proteomes" id="UP001213799"/>
    </source>
</evidence>
<dbReference type="InterPro" id="IPR013785">
    <property type="entry name" value="Aldolase_TIM"/>
</dbReference>
<sequence>MIDFLEISRGTYENLTMVDGDKPTVSQKKRARAAARGAFLALAKETRKRYRSLVLMLIGGFCSRADAEAAIKENAYEDIAEEDAQITLNKVRPMWLPKLLRSQVLGAGVEIGSLPSYSTVAD</sequence>
<dbReference type="RefSeq" id="XP_056753704.1">
    <property type="nucleotide sequence ID" value="XM_056897919.1"/>
</dbReference>
<keyword evidence="2" id="KW-1185">Reference proteome</keyword>
<dbReference type="Gene3D" id="3.20.20.70">
    <property type="entry name" value="Aldolase class I"/>
    <property type="match status" value="1"/>
</dbReference>
<dbReference type="Proteomes" id="UP001213799">
    <property type="component" value="Unassembled WGS sequence"/>
</dbReference>
<evidence type="ECO:0000313" key="1">
    <source>
        <dbReference type="EMBL" id="KAJ5603906.1"/>
    </source>
</evidence>
<proteinExistence type="predicted"/>
<comment type="caution">
    <text evidence="1">The sequence shown here is derived from an EMBL/GenBank/DDBJ whole genome shotgun (WGS) entry which is preliminary data.</text>
</comment>
<protein>
    <submittedName>
        <fullName evidence="1">Uncharacterized protein</fullName>
    </submittedName>
</protein>
<reference evidence="1" key="1">
    <citation type="journal article" date="2023" name="IMA Fungus">
        <title>Comparative genomic study of the Penicillium genus elucidates a diverse pangenome and 15 lateral gene transfer events.</title>
        <authorList>
            <person name="Petersen C."/>
            <person name="Sorensen T."/>
            <person name="Nielsen M.R."/>
            <person name="Sondergaard T.E."/>
            <person name="Sorensen J.L."/>
            <person name="Fitzpatrick D.A."/>
            <person name="Frisvad J.C."/>
            <person name="Nielsen K.L."/>
        </authorList>
    </citation>
    <scope>NUCLEOTIDE SEQUENCE</scope>
    <source>
        <strain evidence="1">IBT 12815</strain>
    </source>
</reference>
<organism evidence="1 2">
    <name type="scientific">Penicillium hordei</name>
    <dbReference type="NCBI Taxonomy" id="40994"/>
    <lineage>
        <taxon>Eukaryota</taxon>
        <taxon>Fungi</taxon>
        <taxon>Dikarya</taxon>
        <taxon>Ascomycota</taxon>
        <taxon>Pezizomycotina</taxon>
        <taxon>Eurotiomycetes</taxon>
        <taxon>Eurotiomycetidae</taxon>
        <taxon>Eurotiales</taxon>
        <taxon>Aspergillaceae</taxon>
        <taxon>Penicillium</taxon>
    </lineage>
</organism>
<dbReference type="AlphaFoldDB" id="A0AAD6E8L0"/>
<name>A0AAD6E8L0_9EURO</name>
<gene>
    <name evidence="1" type="ORF">N7537_006862</name>
</gene>
<dbReference type="EMBL" id="JAQJAE010000003">
    <property type="protein sequence ID" value="KAJ5603906.1"/>
    <property type="molecule type" value="Genomic_DNA"/>
</dbReference>
<dbReference type="GeneID" id="81588161"/>
<accession>A0AAD6E8L0</accession>
<reference evidence="1" key="2">
    <citation type="submission" date="2023-01" db="EMBL/GenBank/DDBJ databases">
        <authorList>
            <person name="Petersen C."/>
        </authorList>
    </citation>
    <scope>NUCLEOTIDE SEQUENCE</scope>
    <source>
        <strain evidence="1">IBT 12815</strain>
    </source>
</reference>